<keyword evidence="3 8" id="KW-1133">Transmembrane helix</keyword>
<dbReference type="EMBL" id="WLZY01000006">
    <property type="protein sequence ID" value="NDL58901.1"/>
    <property type="molecule type" value="Genomic_DNA"/>
</dbReference>
<evidence type="ECO:0000256" key="3">
    <source>
        <dbReference type="ARBA" id="ARBA00022989"/>
    </source>
</evidence>
<dbReference type="PANTHER" id="PTHR12639:SF7">
    <property type="entry name" value="HTTM DOMAIN-CONTAINING PROTEIN"/>
    <property type="match status" value="1"/>
</dbReference>
<dbReference type="PANTHER" id="PTHR12639">
    <property type="entry name" value="VITAMIN K-DEPENDENT GAMMA-CARBOXYLASE"/>
    <property type="match status" value="1"/>
</dbReference>
<feature type="transmembrane region" description="Helical" evidence="8">
    <location>
        <begin position="97"/>
        <end position="115"/>
    </location>
</feature>
<dbReference type="GO" id="GO:0008488">
    <property type="term" value="F:gamma-glutamyl carboxylase activity"/>
    <property type="evidence" value="ECO:0007669"/>
    <property type="project" value="InterPro"/>
</dbReference>
<evidence type="ECO:0000256" key="7">
    <source>
        <dbReference type="SAM" id="MobiDB-lite"/>
    </source>
</evidence>
<feature type="transmembrane region" description="Helical" evidence="8">
    <location>
        <begin position="159"/>
        <end position="178"/>
    </location>
</feature>
<accession>A0A7K3M6F6</accession>
<comment type="caution">
    <text evidence="10">The sequence shown here is derived from an EMBL/GenBank/DDBJ whole genome shotgun (WGS) entry which is preliminary data.</text>
</comment>
<keyword evidence="11" id="KW-1185">Reference proteome</keyword>
<evidence type="ECO:0000313" key="10">
    <source>
        <dbReference type="EMBL" id="NDL58901.1"/>
    </source>
</evidence>
<feature type="domain" description="HTTM-like" evidence="9">
    <location>
        <begin position="21"/>
        <end position="279"/>
    </location>
</feature>
<dbReference type="GO" id="GO:0019842">
    <property type="term" value="F:vitamin binding"/>
    <property type="evidence" value="ECO:0007669"/>
    <property type="project" value="TreeGrafter"/>
</dbReference>
<comment type="subcellular location">
    <subcellularLocation>
        <location evidence="1">Endomembrane system</location>
        <topology evidence="1">Multi-pass membrane protein</topology>
    </subcellularLocation>
</comment>
<dbReference type="InterPro" id="IPR053935">
    <property type="entry name" value="VKGC_lumenal_dom"/>
</dbReference>
<dbReference type="Pfam" id="PF05090">
    <property type="entry name" value="HTTM"/>
    <property type="match status" value="1"/>
</dbReference>
<keyword evidence="4 8" id="KW-0472">Membrane</keyword>
<evidence type="ECO:0000259" key="9">
    <source>
        <dbReference type="SMART" id="SM00752"/>
    </source>
</evidence>
<dbReference type="InterPro" id="IPR007782">
    <property type="entry name" value="VKG_COase"/>
</dbReference>
<proteinExistence type="predicted"/>
<dbReference type="AlphaFoldDB" id="A0A7K3M6F6"/>
<feature type="transmembrane region" description="Helical" evidence="8">
    <location>
        <begin position="64"/>
        <end position="85"/>
    </location>
</feature>
<feature type="transmembrane region" description="Helical" evidence="8">
    <location>
        <begin position="30"/>
        <end position="52"/>
    </location>
</feature>
<organism evidence="10 11">
    <name type="scientific">Phytoactinopolyspora mesophila</name>
    <dbReference type="NCBI Taxonomy" id="2650750"/>
    <lineage>
        <taxon>Bacteria</taxon>
        <taxon>Bacillati</taxon>
        <taxon>Actinomycetota</taxon>
        <taxon>Actinomycetes</taxon>
        <taxon>Jiangellales</taxon>
        <taxon>Jiangellaceae</taxon>
        <taxon>Phytoactinopolyspora</taxon>
    </lineage>
</organism>
<evidence type="ECO:0000256" key="5">
    <source>
        <dbReference type="ARBA" id="ARBA00023157"/>
    </source>
</evidence>
<dbReference type="Pfam" id="PF22777">
    <property type="entry name" value="VKGC_lumenal_dom"/>
    <property type="match status" value="1"/>
</dbReference>
<feature type="region of interest" description="Disordered" evidence="7">
    <location>
        <begin position="318"/>
        <end position="359"/>
    </location>
</feature>
<keyword evidence="2 8" id="KW-0812">Transmembrane</keyword>
<dbReference type="InterPro" id="IPR011020">
    <property type="entry name" value="HTTM-like"/>
</dbReference>
<dbReference type="Proteomes" id="UP000460435">
    <property type="component" value="Unassembled WGS sequence"/>
</dbReference>
<evidence type="ECO:0000256" key="2">
    <source>
        <dbReference type="ARBA" id="ARBA00022692"/>
    </source>
</evidence>
<keyword evidence="6" id="KW-0456">Lyase</keyword>
<evidence type="ECO:0000256" key="6">
    <source>
        <dbReference type="ARBA" id="ARBA00023239"/>
    </source>
</evidence>
<sequence length="513" mass="58015">MIASCGGQRGSSVNRFRVMAAQPVSGASSAFFRIAFGIAMFVNVWLYLPYLVHDYFIDTTFHFSYAWFTFIEPPPGFGIQAVYVAKAALAVLIAIGLWYRFAIAAFFVLHTYVFLIDSTFFQNHEYLISLVSFFMIFMPLERRWSVDARRRPARASQTVPAWVVWLIRFQFGIVYFYGGVAKLNADWLQGEPLRMWLHRRTDIEIIGPLFEHEPVIWIMTYGSLIFDLAIVWLLLYRRTRVPAFIIATCFHLLNARLFGLYIFPWTMIAATTIYFRPDWPELAWAWFRRRRGIVATGHASDPQLASVAAAPHSVNGGVGGPSAGSESSTAGRTGSGDQSGDGIQQAGSGGTSSPRTGAGTTVRPISKLLAAFLVGWAVVQIVAPLRHYLIPGSPNWTEEAHRFAWHMKLRDKQGTATFYLTADGRTWEVDASEHLSWKQEFRMYGHPERLARFAHHLSDLHDGAEVRVETSVSLNGRERVPLVDPEVDLSEVPLVWWGHADWILPLEEPLRRD</sequence>
<reference evidence="10 11" key="1">
    <citation type="submission" date="2019-11" db="EMBL/GenBank/DDBJ databases">
        <authorList>
            <person name="Li X.-J."/>
            <person name="Feng X.-M."/>
        </authorList>
    </citation>
    <scope>NUCLEOTIDE SEQUENCE [LARGE SCALE GENOMIC DNA]</scope>
    <source>
        <strain evidence="10 11">XMNu-373</strain>
    </source>
</reference>
<evidence type="ECO:0000256" key="1">
    <source>
        <dbReference type="ARBA" id="ARBA00004127"/>
    </source>
</evidence>
<dbReference type="SMART" id="SM00752">
    <property type="entry name" value="HTTM"/>
    <property type="match status" value="1"/>
</dbReference>
<name>A0A7K3M6F6_9ACTN</name>
<dbReference type="GO" id="GO:0012505">
    <property type="term" value="C:endomembrane system"/>
    <property type="evidence" value="ECO:0007669"/>
    <property type="project" value="UniProtKB-SubCell"/>
</dbReference>
<protein>
    <recommendedName>
        <fullName evidence="9">HTTM-like domain-containing protein</fullName>
    </recommendedName>
</protein>
<gene>
    <name evidence="10" type="ORF">F7O44_17675</name>
</gene>
<feature type="transmembrane region" description="Helical" evidence="8">
    <location>
        <begin position="215"/>
        <end position="236"/>
    </location>
</feature>
<evidence type="ECO:0000313" key="11">
    <source>
        <dbReference type="Proteomes" id="UP000460435"/>
    </source>
</evidence>
<evidence type="ECO:0000256" key="4">
    <source>
        <dbReference type="ARBA" id="ARBA00023136"/>
    </source>
</evidence>
<feature type="transmembrane region" description="Helical" evidence="8">
    <location>
        <begin position="121"/>
        <end position="138"/>
    </location>
</feature>
<keyword evidence="5" id="KW-1015">Disulfide bond</keyword>
<dbReference type="InterPro" id="IPR053934">
    <property type="entry name" value="HTTM_dom"/>
</dbReference>
<evidence type="ECO:0000256" key="8">
    <source>
        <dbReference type="SAM" id="Phobius"/>
    </source>
</evidence>